<dbReference type="STRING" id="4097.A0A1S4BUW1"/>
<dbReference type="AlphaFoldDB" id="A0A1S4BUW1"/>
<keyword evidence="1" id="KW-0175">Coiled coil</keyword>
<proteinExistence type="predicted"/>
<evidence type="ECO:0000256" key="1">
    <source>
        <dbReference type="SAM" id="Coils"/>
    </source>
</evidence>
<feature type="coiled-coil region" evidence="1">
    <location>
        <begin position="314"/>
        <end position="348"/>
    </location>
</feature>
<feature type="region of interest" description="Disordered" evidence="2">
    <location>
        <begin position="46"/>
        <end position="146"/>
    </location>
</feature>
<sequence>MRSLSEEKNEGSEDDYDNMALESFIRARSSQVVPPALVVDIDDEVEEEPGSLVRKSSKKLTVPKSKKESFVSEMDLSKVEGEKSCEKEAEKSGEELVEQVSEKKVSEKSGEKRKSARQSVKRNASASEEPGSSKRAKAGATQDAGREKLRIQKECANWRRSVNSNSGHIYSQLTIPRNVIVKDKAVQQGERVHKKALLLVYQLMFEMVNKVLLPCAERHSITSRADLVIMEALDGYTIINLPGLMIEHMKKVAEFKEGNHGLPYRFLLTKVFEFFKVPLGQAKVGTRNQSFSKITLEECECIDRSGGVGNNSTISQLINAQDSATEEIRKLKDRNAILEGQINQTQEAASSSSAQNTEVARLRKGKCCSQETG</sequence>
<organism evidence="3">
    <name type="scientific">Nicotiana tabacum</name>
    <name type="common">Common tobacco</name>
    <dbReference type="NCBI Taxonomy" id="4097"/>
    <lineage>
        <taxon>Eukaryota</taxon>
        <taxon>Viridiplantae</taxon>
        <taxon>Streptophyta</taxon>
        <taxon>Embryophyta</taxon>
        <taxon>Tracheophyta</taxon>
        <taxon>Spermatophyta</taxon>
        <taxon>Magnoliopsida</taxon>
        <taxon>eudicotyledons</taxon>
        <taxon>Gunneridae</taxon>
        <taxon>Pentapetalae</taxon>
        <taxon>asterids</taxon>
        <taxon>lamiids</taxon>
        <taxon>Solanales</taxon>
        <taxon>Solanaceae</taxon>
        <taxon>Nicotianoideae</taxon>
        <taxon>Nicotianeae</taxon>
        <taxon>Nicotiana</taxon>
    </lineage>
</organism>
<dbReference type="OrthoDB" id="1303972at2759"/>
<dbReference type="KEGG" id="nta:107812154"/>
<dbReference type="RefSeq" id="XP_016492675.1">
    <property type="nucleotide sequence ID" value="XM_016637189.1"/>
</dbReference>
<evidence type="ECO:0000256" key="2">
    <source>
        <dbReference type="SAM" id="MobiDB-lite"/>
    </source>
</evidence>
<name>A0A1S4BUW1_TOBAC</name>
<accession>A0A1S4BUW1</accession>
<dbReference type="PaxDb" id="4097-A0A1S4BUW1"/>
<feature type="compositionally biased region" description="Basic and acidic residues" evidence="2">
    <location>
        <begin position="65"/>
        <end position="113"/>
    </location>
</feature>
<gene>
    <name evidence="3" type="primary">LOC107812154</name>
</gene>
<protein>
    <submittedName>
        <fullName evidence="3">Uncharacterized protein</fullName>
    </submittedName>
</protein>
<reference evidence="3" key="1">
    <citation type="submission" date="2025-08" db="UniProtKB">
        <authorList>
            <consortium name="RefSeq"/>
        </authorList>
    </citation>
    <scope>IDENTIFICATION</scope>
</reference>
<evidence type="ECO:0000313" key="3">
    <source>
        <dbReference type="RefSeq" id="XP_016492675.1"/>
    </source>
</evidence>